<comment type="subunit">
    <text evidence="7">Homoheptamer.</text>
</comment>
<dbReference type="Gene3D" id="1.10.287.1260">
    <property type="match status" value="1"/>
</dbReference>
<dbReference type="InterPro" id="IPR011014">
    <property type="entry name" value="MscS_channel_TM-2"/>
</dbReference>
<dbReference type="InterPro" id="IPR011066">
    <property type="entry name" value="MscS_channel_C_sf"/>
</dbReference>
<keyword evidence="7" id="KW-0406">Ion transport</keyword>
<dbReference type="PANTHER" id="PTHR30221:SF8">
    <property type="entry name" value="SMALL-CONDUCTANCE MECHANOSENSITIVE CHANNEL"/>
    <property type="match status" value="1"/>
</dbReference>
<comment type="caution">
    <text evidence="7">Lacks conserved residue(s) required for the propagation of feature annotation.</text>
</comment>
<dbReference type="RefSeq" id="WP_014977631.1">
    <property type="nucleotide sequence ID" value="NZ_CP012202.1"/>
</dbReference>
<dbReference type="PATRIC" id="fig|28108.53.peg.3725"/>
<dbReference type="Pfam" id="PF05552">
    <property type="entry name" value="MS_channel_1st_1"/>
    <property type="match status" value="1"/>
</dbReference>
<evidence type="ECO:0000256" key="2">
    <source>
        <dbReference type="ARBA" id="ARBA00008017"/>
    </source>
</evidence>
<feature type="transmembrane region" description="Helical" evidence="7">
    <location>
        <begin position="59"/>
        <end position="85"/>
    </location>
</feature>
<accession>A0A126Q660</accession>
<feature type="domain" description="Mechanosensitive ion channel MscS C-terminal" evidence="9">
    <location>
        <begin position="178"/>
        <end position="260"/>
    </location>
</feature>
<evidence type="ECO:0000313" key="10">
    <source>
        <dbReference type="EMBL" id="AMJ99938.1"/>
    </source>
</evidence>
<evidence type="ECO:0000259" key="9">
    <source>
        <dbReference type="Pfam" id="PF21082"/>
    </source>
</evidence>
<name>A0A126Q660_ALTMA</name>
<evidence type="ECO:0000256" key="7">
    <source>
        <dbReference type="RuleBase" id="RU369025"/>
    </source>
</evidence>
<dbReference type="SUPFAM" id="SSF82689">
    <property type="entry name" value="Mechanosensitive channel protein MscS (YggB), C-terminal domain"/>
    <property type="match status" value="1"/>
</dbReference>
<dbReference type="InterPro" id="IPR045275">
    <property type="entry name" value="MscS_archaea/bacteria_type"/>
</dbReference>
<dbReference type="GO" id="GO:0008381">
    <property type="term" value="F:mechanosensitive monoatomic ion channel activity"/>
    <property type="evidence" value="ECO:0007669"/>
    <property type="project" value="InterPro"/>
</dbReference>
<evidence type="ECO:0000256" key="6">
    <source>
        <dbReference type="ARBA" id="ARBA00023136"/>
    </source>
</evidence>
<comment type="subcellular location">
    <subcellularLocation>
        <location evidence="7">Cell inner membrane</location>
        <topology evidence="7">Multi-pass membrane protein</topology>
    </subcellularLocation>
    <subcellularLocation>
        <location evidence="1">Cell membrane</location>
        <topology evidence="1">Multi-pass membrane protein</topology>
    </subcellularLocation>
</comment>
<comment type="similarity">
    <text evidence="2 7">Belongs to the MscS (TC 1.A.23) family.</text>
</comment>
<dbReference type="InterPro" id="IPR006685">
    <property type="entry name" value="MscS_channel_2nd"/>
</dbReference>
<evidence type="ECO:0000256" key="4">
    <source>
        <dbReference type="ARBA" id="ARBA00022692"/>
    </source>
</evidence>
<keyword evidence="7" id="KW-0997">Cell inner membrane</keyword>
<organism evidence="10 11">
    <name type="scientific">Alteromonas macleodii</name>
    <name type="common">Pseudoalteromonas macleodii</name>
    <dbReference type="NCBI Taxonomy" id="28108"/>
    <lineage>
        <taxon>Bacteria</taxon>
        <taxon>Pseudomonadati</taxon>
        <taxon>Pseudomonadota</taxon>
        <taxon>Gammaproteobacteria</taxon>
        <taxon>Alteromonadales</taxon>
        <taxon>Alteromonadaceae</taxon>
        <taxon>Alteromonas/Salinimonas group</taxon>
        <taxon>Alteromonas</taxon>
    </lineage>
</organism>
<dbReference type="Pfam" id="PF21082">
    <property type="entry name" value="MS_channel_3rd"/>
    <property type="match status" value="1"/>
</dbReference>
<dbReference type="GeneID" id="56268769"/>
<dbReference type="InterPro" id="IPR023408">
    <property type="entry name" value="MscS_beta-dom_sf"/>
</dbReference>
<dbReference type="GO" id="GO:0005886">
    <property type="term" value="C:plasma membrane"/>
    <property type="evidence" value="ECO:0007669"/>
    <property type="project" value="UniProtKB-SubCell"/>
</dbReference>
<comment type="function">
    <text evidence="7">Mechanosensitive channel that participates in the regulation of osmotic pressure changes within the cell, opening in response to stretch forces in the membrane lipid bilayer, without the need for other proteins. Contributes to normal resistance to hypoosmotic shock. Forms an ion channel of 1.0 nanosiemens conductance with a slight preference for anions.</text>
</comment>
<reference evidence="10 11" key="1">
    <citation type="submission" date="2015-12" db="EMBL/GenBank/DDBJ databases">
        <authorList>
            <person name="Shamseldin A."/>
            <person name="Moawad H."/>
            <person name="Abd El-Rahim W.M."/>
            <person name="Sadowsky M.J."/>
        </authorList>
    </citation>
    <scope>NUCLEOTIDE SEQUENCE [LARGE SCALE GENOMIC DNA]</scope>
    <source>
        <strain evidence="10 11">D7</strain>
    </source>
</reference>
<dbReference type="InterPro" id="IPR049278">
    <property type="entry name" value="MS_channel_C"/>
</dbReference>
<feature type="domain" description="Mechanosensitive ion channel MscS" evidence="8">
    <location>
        <begin position="109"/>
        <end position="172"/>
    </location>
</feature>
<sequence>MDELKQAQALYDTLVEFAVTYSFQIVGAIIIFLLGWWVANKIGHMVENLMVSRNIDITLSRFTGGASKLVVLGIVIIIALGNVGISVTPLIAAVGAVGLGAGLAIQGMLANYAAGFTIIITRPFVVGDTIRVRGVAGVVDQVMLPYTILIDEDNVHIQIPNKLIVGEILHNSAENMLIELEIGVAYSSKVDEVIDVIRKAVETVDGVSEEKSPAIGVDNFGDSSINFGIRVWAPAVRHFEVRYALNQAIFNALQQHDIEIPFPQREVRMLDQ</sequence>
<keyword evidence="7" id="KW-0813">Transport</keyword>
<dbReference type="Gene3D" id="2.30.30.60">
    <property type="match status" value="1"/>
</dbReference>
<dbReference type="Pfam" id="PF00924">
    <property type="entry name" value="MS_channel_2nd"/>
    <property type="match status" value="1"/>
</dbReference>
<dbReference type="Proteomes" id="UP000063991">
    <property type="component" value="Chromosome"/>
</dbReference>
<dbReference type="PANTHER" id="PTHR30221">
    <property type="entry name" value="SMALL-CONDUCTANCE MECHANOSENSITIVE CHANNEL"/>
    <property type="match status" value="1"/>
</dbReference>
<evidence type="ECO:0000313" key="11">
    <source>
        <dbReference type="Proteomes" id="UP000063991"/>
    </source>
</evidence>
<dbReference type="InterPro" id="IPR008910">
    <property type="entry name" value="MSC_TM_helix"/>
</dbReference>
<dbReference type="Gene3D" id="3.30.70.100">
    <property type="match status" value="1"/>
</dbReference>
<dbReference type="AlphaFoldDB" id="A0A126Q660"/>
<dbReference type="OMA" id="PYEIGDM"/>
<dbReference type="InterPro" id="IPR010920">
    <property type="entry name" value="LSM_dom_sf"/>
</dbReference>
<keyword evidence="4 7" id="KW-0812">Transmembrane</keyword>
<keyword evidence="3" id="KW-1003">Cell membrane</keyword>
<gene>
    <name evidence="10" type="ORF">AVL55_18345</name>
</gene>
<feature type="transmembrane region" description="Helical" evidence="7">
    <location>
        <begin position="20"/>
        <end position="39"/>
    </location>
</feature>
<keyword evidence="7" id="KW-0407">Ion channel</keyword>
<evidence type="ECO:0000256" key="5">
    <source>
        <dbReference type="ARBA" id="ARBA00022989"/>
    </source>
</evidence>
<dbReference type="OrthoDB" id="9809206at2"/>
<proteinExistence type="inferred from homology"/>
<dbReference type="SUPFAM" id="SSF82861">
    <property type="entry name" value="Mechanosensitive channel protein MscS (YggB), transmembrane region"/>
    <property type="match status" value="1"/>
</dbReference>
<evidence type="ECO:0000259" key="8">
    <source>
        <dbReference type="Pfam" id="PF00924"/>
    </source>
</evidence>
<dbReference type="EMBL" id="CP014323">
    <property type="protein sequence ID" value="AMJ99938.1"/>
    <property type="molecule type" value="Genomic_DNA"/>
</dbReference>
<evidence type="ECO:0000256" key="1">
    <source>
        <dbReference type="ARBA" id="ARBA00004651"/>
    </source>
</evidence>
<keyword evidence="6 7" id="KW-0472">Membrane</keyword>
<keyword evidence="5 7" id="KW-1133">Transmembrane helix</keyword>
<feature type="transmembrane region" description="Helical" evidence="7">
    <location>
        <begin position="91"/>
        <end position="114"/>
    </location>
</feature>
<evidence type="ECO:0000256" key="3">
    <source>
        <dbReference type="ARBA" id="ARBA00022475"/>
    </source>
</evidence>
<protein>
    <recommendedName>
        <fullName evidence="7">Small-conductance mechanosensitive channel</fullName>
    </recommendedName>
</protein>
<dbReference type="SUPFAM" id="SSF50182">
    <property type="entry name" value="Sm-like ribonucleoproteins"/>
    <property type="match status" value="1"/>
</dbReference>